<sequence>MVRLRRANSRPHCFVYRIISQYLFFFKGLGNIDWKQQCVLNWKEICCSFHLSRRVARLE</sequence>
<dbReference type="STRING" id="1798692.A3G00_04420"/>
<evidence type="ECO:0000313" key="1">
    <source>
        <dbReference type="EMBL" id="OGH74388.1"/>
    </source>
</evidence>
<accession>A0A1F6MS62</accession>
<proteinExistence type="predicted"/>
<comment type="caution">
    <text evidence="1">The sequence shown here is derived from an EMBL/GenBank/DDBJ whole genome shotgun (WGS) entry which is preliminary data.</text>
</comment>
<organism evidence="1 2">
    <name type="scientific">Candidatus Magasanikbacteria bacterium RIFCSPLOWO2_12_FULL_43_12</name>
    <dbReference type="NCBI Taxonomy" id="1798692"/>
    <lineage>
        <taxon>Bacteria</taxon>
        <taxon>Candidatus Magasanikiibacteriota</taxon>
    </lineage>
</organism>
<gene>
    <name evidence="1" type="ORF">A3G00_04420</name>
</gene>
<evidence type="ECO:0000313" key="2">
    <source>
        <dbReference type="Proteomes" id="UP000178347"/>
    </source>
</evidence>
<reference evidence="1 2" key="1">
    <citation type="journal article" date="2016" name="Nat. Commun.">
        <title>Thousands of microbial genomes shed light on interconnected biogeochemical processes in an aquifer system.</title>
        <authorList>
            <person name="Anantharaman K."/>
            <person name="Brown C.T."/>
            <person name="Hug L.A."/>
            <person name="Sharon I."/>
            <person name="Castelle C.J."/>
            <person name="Probst A.J."/>
            <person name="Thomas B.C."/>
            <person name="Singh A."/>
            <person name="Wilkins M.J."/>
            <person name="Karaoz U."/>
            <person name="Brodie E.L."/>
            <person name="Williams K.H."/>
            <person name="Hubbard S.S."/>
            <person name="Banfield J.F."/>
        </authorList>
    </citation>
    <scope>NUCLEOTIDE SEQUENCE [LARGE SCALE GENOMIC DNA]</scope>
</reference>
<dbReference type="AlphaFoldDB" id="A0A1F6MS62"/>
<name>A0A1F6MS62_9BACT</name>
<protein>
    <submittedName>
        <fullName evidence="1">Uncharacterized protein</fullName>
    </submittedName>
</protein>
<dbReference type="Proteomes" id="UP000178347">
    <property type="component" value="Unassembled WGS sequence"/>
</dbReference>
<dbReference type="EMBL" id="MFQN01000017">
    <property type="protein sequence ID" value="OGH74388.1"/>
    <property type="molecule type" value="Genomic_DNA"/>
</dbReference>